<protein>
    <submittedName>
        <fullName evidence="1">Uncharacterized protein</fullName>
    </submittedName>
</protein>
<dbReference type="RefSeq" id="WP_135067929.1">
    <property type="nucleotide sequence ID" value="NZ_CP038266.1"/>
</dbReference>
<keyword evidence="2" id="KW-1185">Reference proteome</keyword>
<evidence type="ECO:0000313" key="2">
    <source>
        <dbReference type="Proteomes" id="UP000295748"/>
    </source>
</evidence>
<name>A0ABX5SX79_9MICO</name>
<evidence type="ECO:0000313" key="1">
    <source>
        <dbReference type="EMBL" id="QBR89434.1"/>
    </source>
</evidence>
<dbReference type="InterPro" id="IPR041638">
    <property type="entry name" value="BaeRF_family11"/>
</dbReference>
<accession>A0ABX5SX79</accession>
<organism evidence="1 2">
    <name type="scientific">Microbacterium wangchenii</name>
    <dbReference type="NCBI Taxonomy" id="2541726"/>
    <lineage>
        <taxon>Bacteria</taxon>
        <taxon>Bacillati</taxon>
        <taxon>Actinomycetota</taxon>
        <taxon>Actinomycetes</taxon>
        <taxon>Micrococcales</taxon>
        <taxon>Microbacteriaceae</taxon>
        <taxon>Microbacterium</taxon>
    </lineage>
</organism>
<proteinExistence type="predicted"/>
<dbReference type="Proteomes" id="UP000295748">
    <property type="component" value="Chromosome"/>
</dbReference>
<sequence length="372" mass="40831">MLPRDLPDNAQLLNLIEARTPGSVSLVIGSSPLQADHDRARIALRDAIDEAARRLEAVELPRGARAATVERLREALQDDELWANQSRGMLILATPDEIQWYRLPFEVSDDVSVGDRFDLRMLLRARSDASSAYVLQLSRGLVRLTEIASGTDLVEHPLHLPDDHDLMLEHASNDGRADRLSAQGSDGDRPERERFCRAVNGAVVSVIPRHALLILAVTDDFRPAYRAENTHSLLLDDEIPAHPESLADQELADRALEVLRLRRERKVAQWKERFGTLRAQELATSRVSQVAAAAAAAAIEELRLDQDAERSGTIDEYGRVHSGGDGSFLLLDLAADVLRTGGTVMAVPREELTDGSPVAAILRFPVPSPTGG</sequence>
<dbReference type="EMBL" id="CP038266">
    <property type="protein sequence ID" value="QBR89434.1"/>
    <property type="molecule type" value="Genomic_DNA"/>
</dbReference>
<dbReference type="Pfam" id="PF18855">
    <property type="entry name" value="baeRF_family11"/>
    <property type="match status" value="1"/>
</dbReference>
<gene>
    <name evidence="1" type="ORF">E4K62_12545</name>
</gene>
<reference evidence="1 2" key="1">
    <citation type="submission" date="2019-03" db="EMBL/GenBank/DDBJ databases">
        <authorList>
            <person name="Dong K."/>
        </authorList>
    </citation>
    <scope>NUCLEOTIDE SEQUENCE [LARGE SCALE GENOMIC DNA]</scope>
    <source>
        <strain evidence="2">dk512</strain>
    </source>
</reference>